<evidence type="ECO:0000313" key="3">
    <source>
        <dbReference type="EMBL" id="MFC7068234.1"/>
    </source>
</evidence>
<dbReference type="Proteomes" id="UP001596461">
    <property type="component" value="Unassembled WGS sequence"/>
</dbReference>
<dbReference type="InterPro" id="IPR038767">
    <property type="entry name" value="PF0610-like"/>
</dbReference>
<dbReference type="InterPro" id="IPR057022">
    <property type="entry name" value="PF0610-like_Zn_ribbon_C"/>
</dbReference>
<dbReference type="RefSeq" id="WP_284031639.1">
    <property type="nucleotide sequence ID" value="NZ_CP126154.1"/>
</dbReference>
<reference evidence="3 4" key="1">
    <citation type="journal article" date="2019" name="Int. J. Syst. Evol. Microbiol.">
        <title>The Global Catalogue of Microorganisms (GCM) 10K type strain sequencing project: providing services to taxonomists for standard genome sequencing and annotation.</title>
        <authorList>
            <consortium name="The Broad Institute Genomics Platform"/>
            <consortium name="The Broad Institute Genome Sequencing Center for Infectious Disease"/>
            <person name="Wu L."/>
            <person name="Ma J."/>
        </authorList>
    </citation>
    <scope>NUCLEOTIDE SEQUENCE [LARGE SCALE GENOMIC DNA]</scope>
    <source>
        <strain evidence="3 4">DT31</strain>
    </source>
</reference>
<comment type="caution">
    <text evidence="3">The sequence shown here is derived from an EMBL/GenBank/DDBJ whole genome shotgun (WGS) entry which is preliminary data.</text>
</comment>
<dbReference type="InterPro" id="IPR036390">
    <property type="entry name" value="WH_DNA-bd_sf"/>
</dbReference>
<dbReference type="InterPro" id="IPR011991">
    <property type="entry name" value="ArsR-like_HTH"/>
</dbReference>
<name>A0ABD5W4K9_9EURY</name>
<dbReference type="GeneID" id="81126554"/>
<dbReference type="PANTHER" id="PTHR40663:SF2">
    <property type="entry name" value="TRANSCRIPTIONAL REGULATOR"/>
    <property type="match status" value="1"/>
</dbReference>
<dbReference type="CDD" id="cd00090">
    <property type="entry name" value="HTH_ARSR"/>
    <property type="match status" value="1"/>
</dbReference>
<proteinExistence type="predicted"/>
<feature type="domain" description="PF0610-like rubredoxin-like zinc beta-ribbon C-terminal" evidence="2">
    <location>
        <begin position="56"/>
        <end position="92"/>
    </location>
</feature>
<keyword evidence="4" id="KW-1185">Reference proteome</keyword>
<dbReference type="InterPro" id="IPR049159">
    <property type="entry name" value="PF0610-like_wHTH_N"/>
</dbReference>
<dbReference type="Pfam" id="PF21476">
    <property type="entry name" value="PF0610-like_N"/>
    <property type="match status" value="1"/>
</dbReference>
<protein>
    <submittedName>
        <fullName evidence="3">Transcriptional regulator</fullName>
    </submittedName>
</protein>
<dbReference type="PANTHER" id="PTHR40663">
    <property type="match status" value="1"/>
</dbReference>
<dbReference type="AlphaFoldDB" id="A0ABD5W4K9"/>
<feature type="domain" description="PF0610-like winged HTH N-terminal" evidence="1">
    <location>
        <begin position="5"/>
        <end position="49"/>
    </location>
</feature>
<evidence type="ECO:0000259" key="2">
    <source>
        <dbReference type="Pfam" id="PF23470"/>
    </source>
</evidence>
<dbReference type="SUPFAM" id="SSF46785">
    <property type="entry name" value="Winged helix' DNA-binding domain"/>
    <property type="match status" value="1"/>
</dbReference>
<evidence type="ECO:0000313" key="4">
    <source>
        <dbReference type="Proteomes" id="UP001596461"/>
    </source>
</evidence>
<dbReference type="Pfam" id="PF23470">
    <property type="entry name" value="Zn_ribbon_PF0610"/>
    <property type="match status" value="1"/>
</dbReference>
<organism evidence="3 4">
    <name type="scientific">Halobaculum lipolyticum</name>
    <dbReference type="NCBI Taxonomy" id="3032001"/>
    <lineage>
        <taxon>Archaea</taxon>
        <taxon>Methanobacteriati</taxon>
        <taxon>Methanobacteriota</taxon>
        <taxon>Stenosarchaea group</taxon>
        <taxon>Halobacteria</taxon>
        <taxon>Halobacteriales</taxon>
        <taxon>Haloferacaceae</taxon>
        <taxon>Halobaculum</taxon>
    </lineage>
</organism>
<sequence length="94" mass="10632">MPDRTTRERIADELRERALPASALAAEFDVTRSTVYDHLEHVSRSLPEGEEFLVAPPECRDCGFDRFDDPVNSPSRCPDCKGENVEEPAFVIRP</sequence>
<gene>
    <name evidence="3" type="ORF">ACFQL9_01145</name>
</gene>
<dbReference type="Gene3D" id="1.10.10.10">
    <property type="entry name" value="Winged helix-like DNA-binding domain superfamily/Winged helix DNA-binding domain"/>
    <property type="match status" value="1"/>
</dbReference>
<dbReference type="EMBL" id="JBHTAH010000001">
    <property type="protein sequence ID" value="MFC7068234.1"/>
    <property type="molecule type" value="Genomic_DNA"/>
</dbReference>
<evidence type="ECO:0000259" key="1">
    <source>
        <dbReference type="Pfam" id="PF21476"/>
    </source>
</evidence>
<dbReference type="InterPro" id="IPR036388">
    <property type="entry name" value="WH-like_DNA-bd_sf"/>
</dbReference>
<accession>A0ABD5W4K9</accession>